<dbReference type="EMBL" id="JAMZFT010000001">
    <property type="protein sequence ID" value="MCP1335944.1"/>
    <property type="molecule type" value="Genomic_DNA"/>
</dbReference>
<protein>
    <recommendedName>
        <fullName evidence="8">Bcr/CflA family efflux transporter</fullName>
    </recommendedName>
</protein>
<feature type="transmembrane region" description="Helical" evidence="8">
    <location>
        <begin position="129"/>
        <end position="152"/>
    </location>
</feature>
<keyword evidence="3 8" id="KW-0813">Transport</keyword>
<feature type="transmembrane region" description="Helical" evidence="8">
    <location>
        <begin position="71"/>
        <end position="94"/>
    </location>
</feature>
<evidence type="ECO:0000256" key="6">
    <source>
        <dbReference type="ARBA" id="ARBA00022989"/>
    </source>
</evidence>
<proteinExistence type="inferred from homology"/>
<keyword evidence="5 8" id="KW-0812">Transmembrane</keyword>
<feature type="transmembrane region" description="Helical" evidence="8">
    <location>
        <begin position="100"/>
        <end position="117"/>
    </location>
</feature>
<feature type="domain" description="Major facilitator superfamily (MFS) profile" evidence="9">
    <location>
        <begin position="5"/>
        <end position="386"/>
    </location>
</feature>
<evidence type="ECO:0000259" key="9">
    <source>
        <dbReference type="PROSITE" id="PS50850"/>
    </source>
</evidence>
<dbReference type="Gene3D" id="1.20.1720.10">
    <property type="entry name" value="Multidrug resistance protein D"/>
    <property type="match status" value="1"/>
</dbReference>
<evidence type="ECO:0000256" key="2">
    <source>
        <dbReference type="ARBA" id="ARBA00006236"/>
    </source>
</evidence>
<dbReference type="GO" id="GO:0005886">
    <property type="term" value="C:plasma membrane"/>
    <property type="evidence" value="ECO:0007669"/>
    <property type="project" value="UniProtKB-SubCell"/>
</dbReference>
<feature type="transmembrane region" description="Helical" evidence="8">
    <location>
        <begin position="302"/>
        <end position="327"/>
    </location>
</feature>
<evidence type="ECO:0000313" key="10">
    <source>
        <dbReference type="EMBL" id="MCP1335944.1"/>
    </source>
</evidence>
<dbReference type="PANTHER" id="PTHR43124:SF3">
    <property type="entry name" value="CHLORAMPHENICOL EFFLUX PUMP RV0191"/>
    <property type="match status" value="1"/>
</dbReference>
<dbReference type="InterPro" id="IPR004812">
    <property type="entry name" value="Efflux_drug-R_Bcr/CmlA"/>
</dbReference>
<feature type="transmembrane region" description="Helical" evidence="8">
    <location>
        <begin position="339"/>
        <end position="359"/>
    </location>
</feature>
<accession>A0A9J6PDP6</accession>
<evidence type="ECO:0000256" key="4">
    <source>
        <dbReference type="ARBA" id="ARBA00022475"/>
    </source>
</evidence>
<gene>
    <name evidence="10" type="ORF">NJQ99_05935</name>
</gene>
<dbReference type="CDD" id="cd17320">
    <property type="entry name" value="MFS_MdfA_MDR_like"/>
    <property type="match status" value="1"/>
</dbReference>
<keyword evidence="6 8" id="KW-1133">Transmembrane helix</keyword>
<dbReference type="NCBIfam" id="NF008314">
    <property type="entry name" value="PRK11102.1"/>
    <property type="match status" value="1"/>
</dbReference>
<dbReference type="InterPro" id="IPR020846">
    <property type="entry name" value="MFS_dom"/>
</dbReference>
<feature type="transmembrane region" description="Helical" evidence="8">
    <location>
        <begin position="275"/>
        <end position="296"/>
    </location>
</feature>
<evidence type="ECO:0000313" key="11">
    <source>
        <dbReference type="Proteomes" id="UP001055804"/>
    </source>
</evidence>
<dbReference type="FunFam" id="1.20.1720.10:FF:000005">
    <property type="entry name" value="Bcr/CflA family efflux transporter"/>
    <property type="match status" value="1"/>
</dbReference>
<feature type="transmembrane region" description="Helical" evidence="8">
    <location>
        <begin position="365"/>
        <end position="381"/>
    </location>
</feature>
<evidence type="ECO:0000256" key="1">
    <source>
        <dbReference type="ARBA" id="ARBA00004651"/>
    </source>
</evidence>
<keyword evidence="4" id="KW-1003">Cell membrane</keyword>
<dbReference type="RefSeq" id="WP_269331868.1">
    <property type="nucleotide sequence ID" value="NZ_JAMZFT010000001.1"/>
</dbReference>
<evidence type="ECO:0000256" key="7">
    <source>
        <dbReference type="ARBA" id="ARBA00023136"/>
    </source>
</evidence>
<dbReference type="Pfam" id="PF07690">
    <property type="entry name" value="MFS_1"/>
    <property type="match status" value="1"/>
</dbReference>
<dbReference type="PANTHER" id="PTHR43124">
    <property type="entry name" value="PURINE EFFLUX PUMP PBUE"/>
    <property type="match status" value="1"/>
</dbReference>
<dbReference type="GO" id="GO:0042910">
    <property type="term" value="F:xenobiotic transmembrane transporter activity"/>
    <property type="evidence" value="ECO:0007669"/>
    <property type="project" value="InterPro"/>
</dbReference>
<dbReference type="InterPro" id="IPR011701">
    <property type="entry name" value="MFS"/>
</dbReference>
<reference evidence="10" key="1">
    <citation type="submission" date="2022-06" db="EMBL/GenBank/DDBJ databases">
        <title>Isolation and Genomics of Futiania mangrovii gen. nov., sp. nov., a Rare and Metabolically-versatile member in the Class Alphaproteobacteria.</title>
        <authorList>
            <person name="Liu L."/>
            <person name="Huang W.-C."/>
            <person name="Pan J."/>
            <person name="Li J."/>
            <person name="Huang Y."/>
            <person name="Du H."/>
            <person name="Liu Y."/>
            <person name="Li M."/>
        </authorList>
    </citation>
    <scope>NUCLEOTIDE SEQUENCE</scope>
    <source>
        <strain evidence="10">FT118</strain>
    </source>
</reference>
<comment type="caution">
    <text evidence="10">The sequence shown here is derived from an EMBL/GenBank/DDBJ whole genome shotgun (WGS) entry which is preliminary data.</text>
</comment>
<keyword evidence="7 8" id="KW-0472">Membrane</keyword>
<feature type="transmembrane region" description="Helical" evidence="8">
    <location>
        <begin position="158"/>
        <end position="179"/>
    </location>
</feature>
<dbReference type="SUPFAM" id="SSF103473">
    <property type="entry name" value="MFS general substrate transporter"/>
    <property type="match status" value="1"/>
</dbReference>
<dbReference type="Proteomes" id="UP001055804">
    <property type="component" value="Unassembled WGS sequence"/>
</dbReference>
<comment type="subcellular location">
    <subcellularLocation>
        <location evidence="8">Cell inner membrane</location>
        <topology evidence="8">Multi-pass membrane protein</topology>
    </subcellularLocation>
    <subcellularLocation>
        <location evidence="1">Cell membrane</location>
        <topology evidence="1">Multi-pass membrane protein</topology>
    </subcellularLocation>
</comment>
<evidence type="ECO:0000256" key="3">
    <source>
        <dbReference type="ARBA" id="ARBA00022448"/>
    </source>
</evidence>
<feature type="transmembrane region" description="Helical" evidence="8">
    <location>
        <begin position="39"/>
        <end position="59"/>
    </location>
</feature>
<dbReference type="PROSITE" id="PS50850">
    <property type="entry name" value="MFS"/>
    <property type="match status" value="1"/>
</dbReference>
<evidence type="ECO:0000256" key="5">
    <source>
        <dbReference type="ARBA" id="ARBA00022692"/>
    </source>
</evidence>
<keyword evidence="8" id="KW-0997">Cell inner membrane</keyword>
<comment type="similarity">
    <text evidence="2 8">Belongs to the major facilitator superfamily. Bcr/CmlA family.</text>
</comment>
<feature type="transmembrane region" description="Helical" evidence="8">
    <location>
        <begin position="209"/>
        <end position="233"/>
    </location>
</feature>
<feature type="transmembrane region" description="Helical" evidence="8">
    <location>
        <begin position="245"/>
        <end position="263"/>
    </location>
</feature>
<evidence type="ECO:0000256" key="8">
    <source>
        <dbReference type="RuleBase" id="RU365088"/>
    </source>
</evidence>
<organism evidence="10 11">
    <name type="scientific">Futiania mangrovi</name>
    <dbReference type="NCBI Taxonomy" id="2959716"/>
    <lineage>
        <taxon>Bacteria</taxon>
        <taxon>Pseudomonadati</taxon>
        <taxon>Pseudomonadota</taxon>
        <taxon>Alphaproteobacteria</taxon>
        <taxon>Futianiales</taxon>
        <taxon>Futianiaceae</taxon>
        <taxon>Futiania</taxon>
    </lineage>
</organism>
<dbReference type="GO" id="GO:1990961">
    <property type="term" value="P:xenobiotic detoxification by transmembrane export across the plasma membrane"/>
    <property type="evidence" value="ECO:0007669"/>
    <property type="project" value="InterPro"/>
</dbReference>
<name>A0A9J6PDP6_9PROT</name>
<dbReference type="AlphaFoldDB" id="A0A9J6PDP6"/>
<sequence length="398" mass="40447">MPPTLAFALCLLATLGPLSVDMYLPGLPEIGRNLGADEGAVQLTLSAYFIGFCLSMLVYGPVSDRTGRKPVVLAGLAIFTVAGAYCAFAADIGLLTAGRFLQAVGGGAGAVIARAIIRDVSTGDRAASTMSMLMASVALAAILAPVIGGFVIEFAGWRSVFLILAACGAAAFLTVLALVPETLPRERRLSGGIGRVIRGYGDILRDRQVMTFICAGGAAYGGLFAYISGSPYIFIELFGFAPRDYGLLFAANAIGIGICSILNQRLVWTVGYRRLLTVGCGIMAASGLVLLATATLEIGGVLGIALPIAVFVSMMGVVGSDAVAGALDQHAARAGATSALYGAIQFGLGAVGGTLVGQFYDGTPVPLAAVMCAAGLLALLAERAAPHVRLAVPPAAGV</sequence>
<dbReference type="InterPro" id="IPR050189">
    <property type="entry name" value="MFS_Efflux_Transporters"/>
</dbReference>
<keyword evidence="11" id="KW-1185">Reference proteome</keyword>
<dbReference type="NCBIfam" id="TIGR00710">
    <property type="entry name" value="efflux_Bcr_CflA"/>
    <property type="match status" value="1"/>
</dbReference>
<comment type="caution">
    <text evidence="8">Lacks conserved residue(s) required for the propagation of feature annotation.</text>
</comment>
<dbReference type="InterPro" id="IPR036259">
    <property type="entry name" value="MFS_trans_sf"/>
</dbReference>